<dbReference type="EMBL" id="HE663493">
    <property type="protein sequence ID" value="CCG07663.1"/>
    <property type="molecule type" value="Genomic_DNA"/>
</dbReference>
<reference evidence="2 3" key="1">
    <citation type="submission" date="2012-02" db="EMBL/GenBank/DDBJ databases">
        <title>Shotgun genome sequence of Phaeospirillum photometricum DSM 122.</title>
        <authorList>
            <person name="Duquesne K."/>
            <person name="Sturgis J."/>
        </authorList>
    </citation>
    <scope>NUCLEOTIDE SEQUENCE [LARGE SCALE GENOMIC DNA]</scope>
    <source>
        <strain evidence="3">DSM122</strain>
    </source>
</reference>
<evidence type="ECO:0008006" key="4">
    <source>
        <dbReference type="Google" id="ProtNLM"/>
    </source>
</evidence>
<gene>
    <name evidence="2" type="ORF">RSPPHO_01037</name>
</gene>
<protein>
    <recommendedName>
        <fullName evidence="4">DUF2934 domain-containing protein</fullName>
    </recommendedName>
</protein>
<keyword evidence="3" id="KW-1185">Reference proteome</keyword>
<name>H6SRY4_PARPM</name>
<accession>H6SRY4</accession>
<organism evidence="2 3">
    <name type="scientific">Pararhodospirillum photometricum DSM 122</name>
    <dbReference type="NCBI Taxonomy" id="1150469"/>
    <lineage>
        <taxon>Bacteria</taxon>
        <taxon>Pseudomonadati</taxon>
        <taxon>Pseudomonadota</taxon>
        <taxon>Alphaproteobacteria</taxon>
        <taxon>Rhodospirillales</taxon>
        <taxon>Rhodospirillaceae</taxon>
        <taxon>Pararhodospirillum</taxon>
    </lineage>
</organism>
<sequence length="177" mass="18779">MHRTKRPVSPRERPPMTEELQERIKTRAYYLAEAEGFPSGRDHDFWALAEAQVRAELAGTPAASDAEPPVVEAPVAEVSGNEGPVLDVPGEKLPVAEAPVVEAPVAQASVVEPEAPPVCVRAPAAEPQDNEPPKRKTPRKKARAADAEAPAVTAEDKPAKPKTARGRKTPKAPGADA</sequence>
<feature type="compositionally biased region" description="Basic residues" evidence="1">
    <location>
        <begin position="160"/>
        <end position="170"/>
    </location>
</feature>
<evidence type="ECO:0000256" key="1">
    <source>
        <dbReference type="SAM" id="MobiDB-lite"/>
    </source>
</evidence>
<evidence type="ECO:0000313" key="3">
    <source>
        <dbReference type="Proteomes" id="UP000033220"/>
    </source>
</evidence>
<feature type="region of interest" description="Disordered" evidence="1">
    <location>
        <begin position="112"/>
        <end position="177"/>
    </location>
</feature>
<dbReference type="AlphaFoldDB" id="H6SRY4"/>
<dbReference type="PATRIC" id="fig|1150469.3.peg.1183"/>
<dbReference type="Pfam" id="PF11154">
    <property type="entry name" value="DUF2934"/>
    <property type="match status" value="1"/>
</dbReference>
<evidence type="ECO:0000313" key="2">
    <source>
        <dbReference type="EMBL" id="CCG07663.1"/>
    </source>
</evidence>
<dbReference type="Proteomes" id="UP000033220">
    <property type="component" value="Chromosome DSM 122"/>
</dbReference>
<feature type="compositionally biased region" description="Low complexity" evidence="1">
    <location>
        <begin position="112"/>
        <end position="127"/>
    </location>
</feature>
<dbReference type="HOGENOM" id="CLU_1516771_0_0_5"/>
<dbReference type="InterPro" id="IPR021327">
    <property type="entry name" value="DUF2934"/>
</dbReference>
<dbReference type="KEGG" id="rpm:RSPPHO_01037"/>
<dbReference type="STRING" id="1150469.RSPPHO_01037"/>
<proteinExistence type="predicted"/>